<reference evidence="1" key="1">
    <citation type="submission" date="2022-07" db="EMBL/GenBank/DDBJ databases">
        <title>Ectorhizobium quercum gen.nov., sp. nov.</title>
        <authorList>
            <person name="Ma T."/>
            <person name="Li Y."/>
        </authorList>
    </citation>
    <scope>NUCLEOTIDE SEQUENCE</scope>
    <source>
        <strain evidence="1">BDR2-2</strain>
    </source>
</reference>
<evidence type="ECO:0000313" key="1">
    <source>
        <dbReference type="EMBL" id="MCX8999770.1"/>
    </source>
</evidence>
<dbReference type="Proteomes" id="UP001208771">
    <property type="component" value="Unassembled WGS sequence"/>
</dbReference>
<comment type="caution">
    <text evidence="1">The sequence shown here is derived from an EMBL/GenBank/DDBJ whole genome shotgun (WGS) entry which is preliminary data.</text>
</comment>
<protein>
    <submittedName>
        <fullName evidence="1">Uncharacterized protein</fullName>
    </submittedName>
</protein>
<dbReference type="AlphaFoldDB" id="A0AAE3SWT8"/>
<proteinExistence type="predicted"/>
<dbReference type="EMBL" id="JANFPI010000011">
    <property type="protein sequence ID" value="MCX8999770.1"/>
    <property type="molecule type" value="Genomic_DNA"/>
</dbReference>
<accession>A0AAE3SWT8</accession>
<keyword evidence="2" id="KW-1185">Reference proteome</keyword>
<name>A0AAE3SWT8_9HYPH</name>
<dbReference type="RefSeq" id="WP_306413271.1">
    <property type="nucleotide sequence ID" value="NZ_JANFPI010000011.1"/>
</dbReference>
<organism evidence="1 2">
    <name type="scientific">Ectorhizobium quercum</name>
    <dbReference type="NCBI Taxonomy" id="2965071"/>
    <lineage>
        <taxon>Bacteria</taxon>
        <taxon>Pseudomonadati</taxon>
        <taxon>Pseudomonadota</taxon>
        <taxon>Alphaproteobacteria</taxon>
        <taxon>Hyphomicrobiales</taxon>
        <taxon>Rhizobiaceae</taxon>
        <taxon>Ectorhizobium</taxon>
    </lineage>
</organism>
<evidence type="ECO:0000313" key="2">
    <source>
        <dbReference type="Proteomes" id="UP001208771"/>
    </source>
</evidence>
<sequence>MTIIVTRQESVPAACLPHSALTRALAGLIDLAAATLERYLCWSQRRATERAIASMPPGMRKDFGWPAPDRR</sequence>
<gene>
    <name evidence="1" type="ORF">NOF55_21945</name>
</gene>